<accession>A0ABP7MKU3</accession>
<evidence type="ECO:0008006" key="6">
    <source>
        <dbReference type="Google" id="ProtNLM"/>
    </source>
</evidence>
<reference evidence="5" key="1">
    <citation type="journal article" date="2019" name="Int. J. Syst. Evol. Microbiol.">
        <title>The Global Catalogue of Microorganisms (GCM) 10K type strain sequencing project: providing services to taxonomists for standard genome sequencing and annotation.</title>
        <authorList>
            <consortium name="The Broad Institute Genomics Platform"/>
            <consortium name="The Broad Institute Genome Sequencing Center for Infectious Disease"/>
            <person name="Wu L."/>
            <person name="Ma J."/>
        </authorList>
    </citation>
    <scope>NUCLEOTIDE SEQUENCE [LARGE SCALE GENOMIC DNA]</scope>
    <source>
        <strain evidence="5">JCM 17214</strain>
    </source>
</reference>
<protein>
    <recommendedName>
        <fullName evidence="6">T9SS type A sorting domain-containing protein</fullName>
    </recommendedName>
</protein>
<organism evidence="4 5">
    <name type="scientific">Hymenobacter algoricola</name>
    <dbReference type="NCBI Taxonomy" id="486267"/>
    <lineage>
        <taxon>Bacteria</taxon>
        <taxon>Pseudomonadati</taxon>
        <taxon>Bacteroidota</taxon>
        <taxon>Cytophagia</taxon>
        <taxon>Cytophagales</taxon>
        <taxon>Hymenobacteraceae</taxon>
        <taxon>Hymenobacter</taxon>
    </lineage>
</organism>
<dbReference type="Pfam" id="PF18962">
    <property type="entry name" value="Por_Secre_tail"/>
    <property type="match status" value="1"/>
</dbReference>
<dbReference type="NCBIfam" id="TIGR04183">
    <property type="entry name" value="Por_Secre_tail"/>
    <property type="match status" value="1"/>
</dbReference>
<dbReference type="RefSeq" id="WP_345110154.1">
    <property type="nucleotide sequence ID" value="NZ_BAABDH010000015.1"/>
</dbReference>
<dbReference type="Proteomes" id="UP001499909">
    <property type="component" value="Unassembled WGS sequence"/>
</dbReference>
<dbReference type="InterPro" id="IPR045829">
    <property type="entry name" value="PKD_6"/>
</dbReference>
<comment type="caution">
    <text evidence="4">The sequence shown here is derived from an EMBL/GenBank/DDBJ whole genome shotgun (WGS) entry which is preliminary data.</text>
</comment>
<feature type="region of interest" description="Disordered" evidence="1">
    <location>
        <begin position="489"/>
        <end position="510"/>
    </location>
</feature>
<feature type="domain" description="Secretion system C-terminal sorting" evidence="2">
    <location>
        <begin position="507"/>
        <end position="578"/>
    </location>
</feature>
<gene>
    <name evidence="4" type="ORF">GCM10022406_06980</name>
</gene>
<feature type="domain" description="PKD-like" evidence="3">
    <location>
        <begin position="288"/>
        <end position="372"/>
    </location>
</feature>
<feature type="domain" description="PKD-like" evidence="3">
    <location>
        <begin position="196"/>
        <end position="260"/>
    </location>
</feature>
<keyword evidence="5" id="KW-1185">Reference proteome</keyword>
<proteinExistence type="predicted"/>
<dbReference type="InterPro" id="IPR026444">
    <property type="entry name" value="Secre_tail"/>
</dbReference>
<name>A0ABP7MKU3_9BACT</name>
<evidence type="ECO:0000256" key="1">
    <source>
        <dbReference type="SAM" id="MobiDB-lite"/>
    </source>
</evidence>
<evidence type="ECO:0000259" key="3">
    <source>
        <dbReference type="Pfam" id="PF19408"/>
    </source>
</evidence>
<dbReference type="Pfam" id="PF19408">
    <property type="entry name" value="PKD_6"/>
    <property type="match status" value="2"/>
</dbReference>
<dbReference type="EMBL" id="BAABDH010000015">
    <property type="protein sequence ID" value="GAA3923371.1"/>
    <property type="molecule type" value="Genomic_DNA"/>
</dbReference>
<evidence type="ECO:0000313" key="4">
    <source>
        <dbReference type="EMBL" id="GAA3923371.1"/>
    </source>
</evidence>
<sequence>MDTGIVQLCRGTNEASEVVAELRVEVSVGGNCDGRIFYNGQGNVSLGWNITGDVYLCPTTAQNTELHKFEFNRSCVGKLSATDTRPRYLWTIKYKLASGGEYQEQWQNPGENNQQAEILLRLYDVVPRTRYQAINRGYIPWNYNPLAPVLTNGNAGEVITGARIEVTGYSCGTWLALCGQVSKTINVYYYPSTPATPSVSGSGIRCRTQTYTVSVPDVPQATRYAWSATGGATVSGTGSTATLNLSTTGPNVSNVEVRVVAYQDNAPCRKNSDVSAPANIALALAPAPAAPRNLQLQADLCPSLQSKPVTVEPVSGATNYRWTVTGAGAKIGTNSTTETITNTNSTLAYLPQNGQVTLTSQAITACGGTGAAATQTFTVGSTALPACPTSLLADYQCDGTDLFRVSVPNPAFGIQYNFSVRNIQPGNVQVVVMSTTRNSVSYLFSGGVPTRFDVRLLLNGCADFDVCGPFTVTPNPVISCRGRARAATGADPGSADRLPPATAQLSPNPTSGEVRIASTGSQQFVRAELTNARGTLVLTRKATSKEAGIHSLDLRALPAGLYTLRLYDGQTWSSQRIIKE</sequence>
<evidence type="ECO:0000313" key="5">
    <source>
        <dbReference type="Proteomes" id="UP001499909"/>
    </source>
</evidence>
<evidence type="ECO:0000259" key="2">
    <source>
        <dbReference type="Pfam" id="PF18962"/>
    </source>
</evidence>